<organism evidence="1 2">
    <name type="scientific">Corticimicrobacter populi</name>
    <dbReference type="NCBI Taxonomy" id="2175229"/>
    <lineage>
        <taxon>Bacteria</taxon>
        <taxon>Pseudomonadati</taxon>
        <taxon>Pseudomonadota</taxon>
        <taxon>Betaproteobacteria</taxon>
        <taxon>Burkholderiales</taxon>
        <taxon>Alcaligenaceae</taxon>
        <taxon>Corticimicrobacter</taxon>
    </lineage>
</organism>
<protein>
    <submittedName>
        <fullName evidence="1">N-acetyl sugar amidotransferase</fullName>
    </submittedName>
</protein>
<reference evidence="2" key="1">
    <citation type="submission" date="2018-05" db="EMBL/GenBank/DDBJ databases">
        <authorList>
            <person name="Li Y."/>
        </authorList>
    </citation>
    <scope>NUCLEOTIDE SEQUENCE [LARGE SCALE GENOMIC DNA]</scope>
    <source>
        <strain evidence="2">3d-2-2</strain>
    </source>
</reference>
<dbReference type="CDD" id="cd01996">
    <property type="entry name" value="AANH_WbpG-like"/>
    <property type="match status" value="1"/>
</dbReference>
<dbReference type="Proteomes" id="UP000245212">
    <property type="component" value="Unassembled WGS sequence"/>
</dbReference>
<keyword evidence="1" id="KW-0808">Transferase</keyword>
<evidence type="ECO:0000313" key="2">
    <source>
        <dbReference type="Proteomes" id="UP000245212"/>
    </source>
</evidence>
<dbReference type="SUPFAM" id="SSF52402">
    <property type="entry name" value="Adenine nucleotide alpha hydrolases-like"/>
    <property type="match status" value="1"/>
</dbReference>
<proteinExistence type="predicted"/>
<dbReference type="Gene3D" id="3.40.50.620">
    <property type="entry name" value="HUPs"/>
    <property type="match status" value="1"/>
</dbReference>
<dbReference type="InterPro" id="IPR020022">
    <property type="entry name" value="N-acetyl_sugar_amidoTrfase"/>
</dbReference>
<dbReference type="RefSeq" id="WP_109062411.1">
    <property type="nucleotide sequence ID" value="NZ_QETA01000005.1"/>
</dbReference>
<gene>
    <name evidence="1" type="ORF">DD235_12385</name>
</gene>
<sequence>MNSEYKICSRCVMDTSDPEITFDENGVCNHCLGFDTITRPTWFPNEEGKERWAKTVEQIKVAGRGHEYDCILGLSGGVDSSYLAIKVHEWGLRPLVVHVDAGWNSELAVANIEAVVKHCKYDLHTHVVDWEEMRDLHLAYLRAGIANQDVPQDHIFFASLYHFATKNGIRYILSGGNISTESIFPKSWHGSAMDAINLKAIHKKFGERPLRNYRTIGFFDCYIWYPFIKKMRTVRPLNYMPYDKAKALDELERTVGYKPYARKHGESLFTKLFQNYYLPNKFGYDKRRPHFSSLIVSGQMSREEAEKKLSEPLYDPDELEIDISYFCKKLRISREKFEELMNAPVHHYTDFPNWTGRYRFLKRVQSIVARMLGRNIKVYS</sequence>
<accession>A0A2V1JZL5</accession>
<name>A0A2V1JZL5_9BURK</name>
<dbReference type="InterPro" id="IPR014729">
    <property type="entry name" value="Rossmann-like_a/b/a_fold"/>
</dbReference>
<dbReference type="GO" id="GO:0016740">
    <property type="term" value="F:transferase activity"/>
    <property type="evidence" value="ECO:0007669"/>
    <property type="project" value="UniProtKB-KW"/>
</dbReference>
<comment type="caution">
    <text evidence="1">The sequence shown here is derived from an EMBL/GenBank/DDBJ whole genome shotgun (WGS) entry which is preliminary data.</text>
</comment>
<evidence type="ECO:0000313" key="1">
    <source>
        <dbReference type="EMBL" id="PWF22173.1"/>
    </source>
</evidence>
<dbReference type="EMBL" id="QETA01000005">
    <property type="protein sequence ID" value="PWF22173.1"/>
    <property type="molecule type" value="Genomic_DNA"/>
</dbReference>
<keyword evidence="2" id="KW-1185">Reference proteome</keyword>
<dbReference type="NCBIfam" id="TIGR03573">
    <property type="entry name" value="WbuX"/>
    <property type="match status" value="1"/>
</dbReference>
<dbReference type="AlphaFoldDB" id="A0A2V1JZL5"/>